<proteinExistence type="predicted"/>
<dbReference type="RefSeq" id="WP_003835930.1">
    <property type="nucleotide sequence ID" value="NZ_JADMXZ010000007.1"/>
</dbReference>
<organism evidence="2 3">
    <name type="scientific">Bifidobacterium catenulatum</name>
    <dbReference type="NCBI Taxonomy" id="1686"/>
    <lineage>
        <taxon>Bacteria</taxon>
        <taxon>Bacillati</taxon>
        <taxon>Actinomycetota</taxon>
        <taxon>Actinomycetes</taxon>
        <taxon>Bifidobacteriales</taxon>
        <taxon>Bifidobacteriaceae</taxon>
        <taxon>Bifidobacterium</taxon>
    </lineage>
</organism>
<dbReference type="Gene3D" id="3.40.50.2300">
    <property type="match status" value="1"/>
</dbReference>
<dbReference type="SUPFAM" id="SSF53822">
    <property type="entry name" value="Periplasmic binding protein-like I"/>
    <property type="match status" value="1"/>
</dbReference>
<evidence type="ECO:0000256" key="1">
    <source>
        <dbReference type="SAM" id="Phobius"/>
    </source>
</evidence>
<dbReference type="InterPro" id="IPR028082">
    <property type="entry name" value="Peripla_BP_I"/>
</dbReference>
<gene>
    <name evidence="2" type="ORF">PL707_09065</name>
</gene>
<dbReference type="GeneID" id="45583575"/>
<name>A0AAW6A0W8_9BIFI</name>
<sequence>MFNPAGYDISVYPISTKEDRRTFFENLPIRRNADAVIIPSFDIDPDEASRLQSANLPLVGINALPESAFTLSVSIDDEQAMRLATRYLKLLHTGITVIYTLLESCAAYPFLLVYIRLQLWIRSTVSSLTVSFLTTLAV</sequence>
<protein>
    <submittedName>
        <fullName evidence="2">LacI family transcriptional regulator</fullName>
    </submittedName>
</protein>
<comment type="caution">
    <text evidence="2">The sequence shown here is derived from an EMBL/GenBank/DDBJ whole genome shotgun (WGS) entry which is preliminary data.</text>
</comment>
<accession>A0AAW6A0W8</accession>
<keyword evidence="1" id="KW-0472">Membrane</keyword>
<reference evidence="2" key="1">
    <citation type="submission" date="2023-01" db="EMBL/GenBank/DDBJ databases">
        <title>Human gut microbiome strain richness.</title>
        <authorList>
            <person name="Chen-Liaw A."/>
        </authorList>
    </citation>
    <scope>NUCLEOTIDE SEQUENCE</scope>
    <source>
        <strain evidence="2">BSD2780120875st1_E5_BSD2780120875b_170604</strain>
    </source>
</reference>
<dbReference type="AlphaFoldDB" id="A0AAW6A0W8"/>
<keyword evidence="1" id="KW-1133">Transmembrane helix</keyword>
<dbReference type="EMBL" id="JAQKGX010000008">
    <property type="protein sequence ID" value="MDB1162407.1"/>
    <property type="molecule type" value="Genomic_DNA"/>
</dbReference>
<keyword evidence="1" id="KW-0812">Transmembrane</keyword>
<evidence type="ECO:0000313" key="3">
    <source>
        <dbReference type="Proteomes" id="UP001211105"/>
    </source>
</evidence>
<feature type="transmembrane region" description="Helical" evidence="1">
    <location>
        <begin position="90"/>
        <end position="111"/>
    </location>
</feature>
<evidence type="ECO:0000313" key="2">
    <source>
        <dbReference type="EMBL" id="MDB1162407.1"/>
    </source>
</evidence>
<dbReference type="Proteomes" id="UP001211105">
    <property type="component" value="Unassembled WGS sequence"/>
</dbReference>